<dbReference type="AlphaFoldDB" id="A0A183ISQ5"/>
<proteinExistence type="predicted"/>
<evidence type="ECO:0000313" key="6">
    <source>
        <dbReference type="EMBL" id="VDP10500.1"/>
    </source>
</evidence>
<dbReference type="GO" id="GO:0038166">
    <property type="term" value="P:angiotensin-activated signaling pathway"/>
    <property type="evidence" value="ECO:0007669"/>
    <property type="project" value="InterPro"/>
</dbReference>
<feature type="transmembrane region" description="Helical" evidence="5">
    <location>
        <begin position="97"/>
        <end position="117"/>
    </location>
</feature>
<dbReference type="EMBL" id="UZAM01009926">
    <property type="protein sequence ID" value="VDP10500.1"/>
    <property type="molecule type" value="Genomic_DNA"/>
</dbReference>
<feature type="transmembrane region" description="Helical" evidence="5">
    <location>
        <begin position="35"/>
        <end position="54"/>
    </location>
</feature>
<feature type="transmembrane region" description="Helical" evidence="5">
    <location>
        <begin position="66"/>
        <end position="85"/>
    </location>
</feature>
<keyword evidence="2 5" id="KW-0812">Transmembrane</keyword>
<evidence type="ECO:0000256" key="2">
    <source>
        <dbReference type="ARBA" id="ARBA00022692"/>
    </source>
</evidence>
<evidence type="ECO:0000256" key="4">
    <source>
        <dbReference type="ARBA" id="ARBA00023136"/>
    </source>
</evidence>
<protein>
    <submittedName>
        <fullName evidence="8">MARVEL domain-containing protein</fullName>
    </submittedName>
</protein>
<dbReference type="WBParaSite" id="SBAD_0000691201-mRNA-1">
    <property type="protein sequence ID" value="SBAD_0000691201-mRNA-1"/>
    <property type="gene ID" value="SBAD_0000691201"/>
</dbReference>
<dbReference type="OrthoDB" id="5916171at2759"/>
<sequence length="137" mass="15453">MFTERLETSLCLRIAAGIHFTLITLVLMGRWVPMAYLFANTAFIMCLFWSITASEVDSPYPLLQSFALNIFCLVLDVFVMTLNYGAVATTAVDRFSISMSILNFMFRLASVGLLYYVRDERKRLRYAAPSNPAPSAV</sequence>
<feature type="transmembrane region" description="Helical" evidence="5">
    <location>
        <begin position="12"/>
        <end position="29"/>
    </location>
</feature>
<dbReference type="InterPro" id="IPR009436">
    <property type="entry name" value="AGTRAP"/>
</dbReference>
<dbReference type="Proteomes" id="UP000270296">
    <property type="component" value="Unassembled WGS sequence"/>
</dbReference>
<keyword evidence="4 5" id="KW-0472">Membrane</keyword>
<evidence type="ECO:0000256" key="1">
    <source>
        <dbReference type="ARBA" id="ARBA00004141"/>
    </source>
</evidence>
<dbReference type="GO" id="GO:0005886">
    <property type="term" value="C:plasma membrane"/>
    <property type="evidence" value="ECO:0007669"/>
    <property type="project" value="TreeGrafter"/>
</dbReference>
<name>A0A183ISQ5_9BILA</name>
<evidence type="ECO:0000256" key="3">
    <source>
        <dbReference type="ARBA" id="ARBA00022989"/>
    </source>
</evidence>
<dbReference type="PANTHER" id="PTHR16521">
    <property type="entry name" value="TYPE-1 ANGIOTENSIN II RECEPTOR-ASSOCIATED PROTEIN"/>
    <property type="match status" value="1"/>
</dbReference>
<evidence type="ECO:0000313" key="7">
    <source>
        <dbReference type="Proteomes" id="UP000270296"/>
    </source>
</evidence>
<gene>
    <name evidence="6" type="ORF">SBAD_LOCUS6652</name>
</gene>
<reference evidence="8" key="1">
    <citation type="submission" date="2016-06" db="UniProtKB">
        <authorList>
            <consortium name="WormBaseParasite"/>
        </authorList>
    </citation>
    <scope>IDENTIFICATION</scope>
</reference>
<keyword evidence="7" id="KW-1185">Reference proteome</keyword>
<evidence type="ECO:0000256" key="5">
    <source>
        <dbReference type="SAM" id="Phobius"/>
    </source>
</evidence>
<dbReference type="PANTHER" id="PTHR16521:SF3">
    <property type="entry name" value="TYPE-1 ANGIOTENSIN II RECEPTOR-ASSOCIATED PROTEIN"/>
    <property type="match status" value="1"/>
</dbReference>
<reference evidence="6 7" key="2">
    <citation type="submission" date="2018-11" db="EMBL/GenBank/DDBJ databases">
        <authorList>
            <consortium name="Pathogen Informatics"/>
        </authorList>
    </citation>
    <scope>NUCLEOTIDE SEQUENCE [LARGE SCALE GENOMIC DNA]</scope>
</reference>
<evidence type="ECO:0000313" key="8">
    <source>
        <dbReference type="WBParaSite" id="SBAD_0000691201-mRNA-1"/>
    </source>
</evidence>
<dbReference type="Pfam" id="PF06396">
    <property type="entry name" value="AGTRAP"/>
    <property type="match status" value="1"/>
</dbReference>
<accession>A0A183ISQ5</accession>
<keyword evidence="3 5" id="KW-1133">Transmembrane helix</keyword>
<organism evidence="8">
    <name type="scientific">Soboliphyme baturini</name>
    <dbReference type="NCBI Taxonomy" id="241478"/>
    <lineage>
        <taxon>Eukaryota</taxon>
        <taxon>Metazoa</taxon>
        <taxon>Ecdysozoa</taxon>
        <taxon>Nematoda</taxon>
        <taxon>Enoplea</taxon>
        <taxon>Dorylaimia</taxon>
        <taxon>Dioctophymatida</taxon>
        <taxon>Dioctophymatoidea</taxon>
        <taxon>Soboliphymatidae</taxon>
        <taxon>Soboliphyme</taxon>
    </lineage>
</organism>
<comment type="subcellular location">
    <subcellularLocation>
        <location evidence="1">Membrane</location>
        <topology evidence="1">Multi-pass membrane protein</topology>
    </subcellularLocation>
</comment>